<name>A0A1Z4BR01_9FLAO</name>
<dbReference type="AlphaFoldDB" id="A0A1Z4BR01"/>
<dbReference type="Pfam" id="PF13715">
    <property type="entry name" value="CarbopepD_reg_2"/>
    <property type="match status" value="1"/>
</dbReference>
<dbReference type="SUPFAM" id="SSF49464">
    <property type="entry name" value="Carboxypeptidase regulatory domain-like"/>
    <property type="match status" value="1"/>
</dbReference>
<gene>
    <name evidence="1" type="ORF">CBG49_11710</name>
</gene>
<dbReference type="KEGG" id="capn:CBG49_11710"/>
<evidence type="ECO:0008006" key="3">
    <source>
        <dbReference type="Google" id="ProtNLM"/>
    </source>
</evidence>
<sequence length="235" mass="27171">MKRLFIFIFVLCWYGTNVWAQTEVRGRVMHDTIPLSGVHVLNLYTHAITTTDANGYFTLKARERHTLQFTFVGMETVYRVLTKTDFGFGGLNITMNIAVNQLDEVQVSQYRKLSAQDLGILQHTPQERTFAEKRLYASKGLGIVSILNTLSGQKKIIKKIVANEKNLAVAHYIRENMAPFLQKELKLNEEEIDILAYFVMERPDFHELVRKKDNKPMEFMLLEAWNELRAAQANN</sequence>
<dbReference type="RefSeq" id="WP_088594611.1">
    <property type="nucleotide sequence ID" value="NZ_CP022022.1"/>
</dbReference>
<accession>A0A1Z4BR01</accession>
<organism evidence="1 2">
    <name type="scientific">Capnocytophaga endodontalis</name>
    <dbReference type="NCBI Taxonomy" id="2708117"/>
    <lineage>
        <taxon>Bacteria</taxon>
        <taxon>Pseudomonadati</taxon>
        <taxon>Bacteroidota</taxon>
        <taxon>Flavobacteriia</taxon>
        <taxon>Flavobacteriales</taxon>
        <taxon>Flavobacteriaceae</taxon>
        <taxon>Capnocytophaga</taxon>
    </lineage>
</organism>
<keyword evidence="2" id="KW-1185">Reference proteome</keyword>
<reference evidence="2" key="1">
    <citation type="submission" date="2017-06" db="EMBL/GenBank/DDBJ databases">
        <title>Complete genome sequence of Capnocytophaga sp. KCOM 1579 (=ChDC OS43) isolated from a human refractory periapical abscess lesion.</title>
        <authorList>
            <person name="Kook J.-K."/>
            <person name="Park S.-N."/>
            <person name="Lim Y.K."/>
            <person name="Roh H."/>
        </authorList>
    </citation>
    <scope>NUCLEOTIDE SEQUENCE [LARGE SCALE GENOMIC DNA]</scope>
    <source>
        <strain evidence="2">ChDC OS43</strain>
    </source>
</reference>
<dbReference type="InterPro" id="IPR008969">
    <property type="entry name" value="CarboxyPept-like_regulatory"/>
</dbReference>
<proteinExistence type="predicted"/>
<dbReference type="EMBL" id="CP022022">
    <property type="protein sequence ID" value="ASF43688.1"/>
    <property type="molecule type" value="Genomic_DNA"/>
</dbReference>
<evidence type="ECO:0000313" key="2">
    <source>
        <dbReference type="Proteomes" id="UP000197007"/>
    </source>
</evidence>
<protein>
    <recommendedName>
        <fullName evidence="3">Carboxypeptidase-like regulatory domain-containing protein</fullName>
    </recommendedName>
</protein>
<dbReference type="Proteomes" id="UP000197007">
    <property type="component" value="Chromosome"/>
</dbReference>
<evidence type="ECO:0000313" key="1">
    <source>
        <dbReference type="EMBL" id="ASF43688.1"/>
    </source>
</evidence>